<evidence type="ECO:0000259" key="2">
    <source>
        <dbReference type="Pfam" id="PF25122"/>
    </source>
</evidence>
<feature type="region of interest" description="Disordered" evidence="1">
    <location>
        <begin position="219"/>
        <end position="408"/>
    </location>
</feature>
<protein>
    <submittedName>
        <fullName evidence="3">OLC1v1024802C1</fullName>
    </submittedName>
</protein>
<evidence type="ECO:0000256" key="1">
    <source>
        <dbReference type="SAM" id="MobiDB-lite"/>
    </source>
</evidence>
<gene>
    <name evidence="3" type="ORF">OLC1_LOCUS2347</name>
</gene>
<feature type="compositionally biased region" description="Polar residues" evidence="1">
    <location>
        <begin position="348"/>
        <end position="359"/>
    </location>
</feature>
<feature type="region of interest" description="Disordered" evidence="1">
    <location>
        <begin position="438"/>
        <end position="494"/>
    </location>
</feature>
<reference evidence="3" key="1">
    <citation type="submission" date="2023-03" db="EMBL/GenBank/DDBJ databases">
        <authorList>
            <person name="Julca I."/>
        </authorList>
    </citation>
    <scope>NUCLEOTIDE SEQUENCE</scope>
</reference>
<keyword evidence="4" id="KW-1185">Reference proteome</keyword>
<feature type="compositionally biased region" description="Basic and acidic residues" evidence="1">
    <location>
        <begin position="365"/>
        <end position="375"/>
    </location>
</feature>
<feature type="compositionally biased region" description="Polar residues" evidence="1">
    <location>
        <begin position="377"/>
        <end position="408"/>
    </location>
</feature>
<evidence type="ECO:0000313" key="3">
    <source>
        <dbReference type="EMBL" id="CAI9090111.1"/>
    </source>
</evidence>
<dbReference type="Pfam" id="PF25122">
    <property type="entry name" value="DUF7815"/>
    <property type="match status" value="1"/>
</dbReference>
<dbReference type="AlphaFoldDB" id="A0AAV1C448"/>
<accession>A0AAV1C448</accession>
<feature type="compositionally biased region" description="Low complexity" evidence="1">
    <location>
        <begin position="439"/>
        <end position="448"/>
    </location>
</feature>
<evidence type="ECO:0000313" key="4">
    <source>
        <dbReference type="Proteomes" id="UP001161247"/>
    </source>
</evidence>
<sequence>MAYQLPDDLIRQVQLATRAESGLSHYDPTQNLSPLPAISETVASFDPSPPYLRCKNCKGRLLRGVQSVLCVYCGRPTDNLHDPICFKDSLAYGWLLESLQLDGSEIVGPLLERGGLDRVQSRPDEGTRLSELLDFKIYWPDDEQKRESNLSTENLQEVCLLKFSGFNLDNFLHESRRLNVSSKPEAHEVKSTDVSTLETKAVSSNNLSFFENVSSSELAVPSSEDKDNHGFSGWEADFQSANSGNQFDGSESFGLDVNSAVAPRNDEEISEQIDPLRGSPFDMSSHLDTVFGSAKDSKDANTRSDSLTSPSIGDFDSDDMWSNFNPKASLENKEPDPTITIKEALPQDNMSNIDISDQLESMFAPKKEKDGKEDSDLTSGPSVSDWTSDNLWNNISSETPQRSELPVSTSGLTNAVQLDNRNTPSTSLDWFQADQWEINPNEPANNAPSRDDASIGDWDEFTSSIPVQDFSNNAPKDNSLTASGGASDLFNSDNNLEEMDFGSFSQADPFQSPSTKEKVPTELNNIGVAEFDRAINWNSDTEGSLVQSNANAGVNSASTQTREDVEMLLSQMHDLSFMLEDKLSIPPKSDGFDSFPTK</sequence>
<organism evidence="3 4">
    <name type="scientific">Oldenlandia corymbosa var. corymbosa</name>
    <dbReference type="NCBI Taxonomy" id="529605"/>
    <lineage>
        <taxon>Eukaryota</taxon>
        <taxon>Viridiplantae</taxon>
        <taxon>Streptophyta</taxon>
        <taxon>Embryophyta</taxon>
        <taxon>Tracheophyta</taxon>
        <taxon>Spermatophyta</taxon>
        <taxon>Magnoliopsida</taxon>
        <taxon>eudicotyledons</taxon>
        <taxon>Gunneridae</taxon>
        <taxon>Pentapetalae</taxon>
        <taxon>asterids</taxon>
        <taxon>lamiids</taxon>
        <taxon>Gentianales</taxon>
        <taxon>Rubiaceae</taxon>
        <taxon>Rubioideae</taxon>
        <taxon>Spermacoceae</taxon>
        <taxon>Hedyotis-Oldenlandia complex</taxon>
        <taxon>Oldenlandia</taxon>
    </lineage>
</organism>
<dbReference type="InterPro" id="IPR056717">
    <property type="entry name" value="DUF7815"/>
</dbReference>
<dbReference type="PANTHER" id="PTHR36308">
    <property type="entry name" value="DENTIN SIALOPHOSPHOPROTEIN-RELATED"/>
    <property type="match status" value="1"/>
</dbReference>
<name>A0AAV1C448_OLDCO</name>
<dbReference type="PANTHER" id="PTHR36308:SF1">
    <property type="entry name" value="DENTIN SIALOPHOSPHOPROTEIN-RELATED"/>
    <property type="match status" value="1"/>
</dbReference>
<feature type="compositionally biased region" description="Polar residues" evidence="1">
    <location>
        <begin position="239"/>
        <end position="249"/>
    </location>
</feature>
<feature type="compositionally biased region" description="Polar residues" evidence="1">
    <location>
        <begin position="461"/>
        <end position="494"/>
    </location>
</feature>
<dbReference type="EMBL" id="OX459118">
    <property type="protein sequence ID" value="CAI9090111.1"/>
    <property type="molecule type" value="Genomic_DNA"/>
</dbReference>
<dbReference type="Proteomes" id="UP001161247">
    <property type="component" value="Chromosome 1"/>
</dbReference>
<proteinExistence type="predicted"/>
<feature type="domain" description="DUF7815" evidence="2">
    <location>
        <begin position="50"/>
        <end position="75"/>
    </location>
</feature>